<dbReference type="PANTHER" id="PTHR12295:SF30">
    <property type="entry name" value="PROTEIN FURRY"/>
    <property type="match status" value="1"/>
</dbReference>
<evidence type="ECO:0000313" key="4">
    <source>
        <dbReference type="Proteomes" id="UP001190700"/>
    </source>
</evidence>
<dbReference type="AlphaFoldDB" id="A0AAE0CIG8"/>
<dbReference type="GO" id="GO:0030427">
    <property type="term" value="C:site of polarized growth"/>
    <property type="evidence" value="ECO:0007669"/>
    <property type="project" value="TreeGrafter"/>
</dbReference>
<organism evidence="3 4">
    <name type="scientific">Cymbomonas tetramitiformis</name>
    <dbReference type="NCBI Taxonomy" id="36881"/>
    <lineage>
        <taxon>Eukaryota</taxon>
        <taxon>Viridiplantae</taxon>
        <taxon>Chlorophyta</taxon>
        <taxon>Pyramimonadophyceae</taxon>
        <taxon>Pyramimonadales</taxon>
        <taxon>Pyramimonadaceae</taxon>
        <taxon>Cymbomonas</taxon>
    </lineage>
</organism>
<dbReference type="InterPro" id="IPR029473">
    <property type="entry name" value="MOR2-PAG1_mid"/>
</dbReference>
<dbReference type="Proteomes" id="UP001190700">
    <property type="component" value="Unassembled WGS sequence"/>
</dbReference>
<feature type="domain" description="Cell morphogenesis central region" evidence="2">
    <location>
        <begin position="98"/>
        <end position="461"/>
    </location>
</feature>
<reference evidence="3 4" key="1">
    <citation type="journal article" date="2015" name="Genome Biol. Evol.">
        <title>Comparative Genomics of a Bacterivorous Green Alga Reveals Evolutionary Causalities and Consequences of Phago-Mixotrophic Mode of Nutrition.</title>
        <authorList>
            <person name="Burns J.A."/>
            <person name="Paasch A."/>
            <person name="Narechania A."/>
            <person name="Kim E."/>
        </authorList>
    </citation>
    <scope>NUCLEOTIDE SEQUENCE [LARGE SCALE GENOMIC DNA]</scope>
    <source>
        <strain evidence="3 4">PLY_AMNH</strain>
    </source>
</reference>
<sequence>MVGEEGSARPGPCLRRVCTHYLVFFEDTLRQVAPGATGGAGAGGGGAVPVLGSDGGVEDLLLVRQALCKVVQLAGPTAAACAPSQCTPALWRQLLVACTAWCAESTAALRAEAERTAAAGGAGVTGRRDSHHELHGPARAQVVEQMVETLWWGVQGALAALLQGPAFDADARKPHGRVFTWITKMFTKAPASRSPGASTTSAENPAGEDFESRGRGVRLGVGVFAGSCRPFDPDSRQRPDLSPWRVSGPSGGLRGGAANLELFGICVDFCYVSDRRIGNGYFSVLSEVGMRWQVKYELPVLLCLLLHKVGDPDMQTRHEAMQLLETVKEGHPGTAAAPGSVQAGHVVGKVPETYDGAFQCQLSASLAVQYAQQNPAVCVEMILRALESARLRDSTAGAPAEYASLAHLLPWVDKLSFAKSREDETPADRVLRGLYQLTVQREGVATSDVEQLWRKVACKVRQPRHCTPPNNGSRNSLHRAGGAALYKKYEQIFALVVRDYASKNV</sequence>
<accession>A0AAE0CIG8</accession>
<protein>
    <recommendedName>
        <fullName evidence="2">Cell morphogenesis central region domain-containing protein</fullName>
    </recommendedName>
</protein>
<keyword evidence="4" id="KW-1185">Reference proteome</keyword>
<evidence type="ECO:0000313" key="3">
    <source>
        <dbReference type="EMBL" id="KAK3254535.1"/>
    </source>
</evidence>
<name>A0AAE0CIG8_9CHLO</name>
<feature type="region of interest" description="Disordered" evidence="1">
    <location>
        <begin position="190"/>
        <end position="213"/>
    </location>
</feature>
<dbReference type="Pfam" id="PF14228">
    <property type="entry name" value="MOR2-PAG1_mid"/>
    <property type="match status" value="1"/>
</dbReference>
<evidence type="ECO:0000259" key="2">
    <source>
        <dbReference type="Pfam" id="PF14228"/>
    </source>
</evidence>
<comment type="caution">
    <text evidence="3">The sequence shown here is derived from an EMBL/GenBank/DDBJ whole genome shotgun (WGS) entry which is preliminary data.</text>
</comment>
<evidence type="ECO:0000256" key="1">
    <source>
        <dbReference type="SAM" id="MobiDB-lite"/>
    </source>
</evidence>
<proteinExistence type="predicted"/>
<dbReference type="PANTHER" id="PTHR12295">
    <property type="entry name" value="FURRY-RELATED"/>
    <property type="match status" value="1"/>
</dbReference>
<dbReference type="InterPro" id="IPR039867">
    <property type="entry name" value="Furry/Tao3/Mor2"/>
</dbReference>
<dbReference type="EMBL" id="LGRX02023463">
    <property type="protein sequence ID" value="KAK3254535.1"/>
    <property type="molecule type" value="Genomic_DNA"/>
</dbReference>
<dbReference type="GO" id="GO:0005938">
    <property type="term" value="C:cell cortex"/>
    <property type="evidence" value="ECO:0007669"/>
    <property type="project" value="TreeGrafter"/>
</dbReference>
<dbReference type="GO" id="GO:0000902">
    <property type="term" value="P:cell morphogenesis"/>
    <property type="evidence" value="ECO:0007669"/>
    <property type="project" value="InterPro"/>
</dbReference>
<gene>
    <name evidence="3" type="ORF">CYMTET_36252</name>
</gene>